<evidence type="ECO:0000313" key="2">
    <source>
        <dbReference type="Proteomes" id="UP000255024"/>
    </source>
</evidence>
<gene>
    <name evidence="1" type="ORF">NCTC11179_03720</name>
</gene>
<dbReference type="EMBL" id="UGQL01000002">
    <property type="protein sequence ID" value="STZ70187.1"/>
    <property type="molecule type" value="Genomic_DNA"/>
</dbReference>
<sequence length="171" mass="19282">MEKLRIEEKFDNAVKQKLIDKELIASEETIGSAEFNALVAKTNELVTILNNTKTVPQEIEEIIGTDALHLFIDSSAGESISADYMQTTLTATVERYFNNYSAEVVSWQWFRESGDTLEDRDSDAIWSQGKTEPVLHLTAEDFTANIHTRPIVFICQAMVHNQRLTAQTNIG</sequence>
<organism evidence="1 2">
    <name type="scientific">Myroides odoratus</name>
    <name type="common">Flavobacterium odoratum</name>
    <dbReference type="NCBI Taxonomy" id="256"/>
    <lineage>
        <taxon>Bacteria</taxon>
        <taxon>Pseudomonadati</taxon>
        <taxon>Bacteroidota</taxon>
        <taxon>Flavobacteriia</taxon>
        <taxon>Flavobacteriales</taxon>
        <taxon>Flavobacteriaceae</taxon>
        <taxon>Myroides</taxon>
    </lineage>
</organism>
<accession>A0A378U4W6</accession>
<proteinExistence type="predicted"/>
<evidence type="ECO:0000313" key="1">
    <source>
        <dbReference type="EMBL" id="STZ70187.1"/>
    </source>
</evidence>
<dbReference type="AlphaFoldDB" id="A0A378U4W6"/>
<protein>
    <submittedName>
        <fullName evidence="1">Uncharacterized protein</fullName>
    </submittedName>
</protein>
<dbReference type="Proteomes" id="UP000255024">
    <property type="component" value="Unassembled WGS sequence"/>
</dbReference>
<dbReference type="RefSeq" id="WP_115092727.1">
    <property type="nucleotide sequence ID" value="NZ_CP068107.1"/>
</dbReference>
<keyword evidence="2" id="KW-1185">Reference proteome</keyword>
<reference evidence="1 2" key="1">
    <citation type="submission" date="2018-06" db="EMBL/GenBank/DDBJ databases">
        <authorList>
            <consortium name="Pathogen Informatics"/>
            <person name="Doyle S."/>
        </authorList>
    </citation>
    <scope>NUCLEOTIDE SEQUENCE [LARGE SCALE GENOMIC DNA]</scope>
    <source>
        <strain evidence="1 2">NCTC11179</strain>
    </source>
</reference>
<name>A0A378U4W6_MYROD</name>